<comment type="subcellular location">
    <subcellularLocation>
        <location evidence="1 6">Membrane</location>
        <topology evidence="1 6">Multi-pass membrane protein</topology>
    </subcellularLocation>
</comment>
<keyword evidence="6" id="KW-0813">Transport</keyword>
<keyword evidence="4 6" id="KW-1133">Transmembrane helix</keyword>
<dbReference type="GO" id="GO:0016020">
    <property type="term" value="C:membrane"/>
    <property type="evidence" value="ECO:0007669"/>
    <property type="project" value="UniProtKB-SubCell"/>
</dbReference>
<dbReference type="OrthoDB" id="161814at2759"/>
<feature type="compositionally biased region" description="Low complexity" evidence="7">
    <location>
        <begin position="140"/>
        <end position="151"/>
    </location>
</feature>
<evidence type="ECO:0000256" key="6">
    <source>
        <dbReference type="RuleBase" id="RU367022"/>
    </source>
</evidence>
<keyword evidence="9" id="KW-1185">Reference proteome</keyword>
<sequence length="251" mass="27357">MDHMSHDMDMASMTSTMTMAMSASSTASAAMSTGSSHSMGGMDMGGMDMGGMDGMHSCKISMLWNWYTIDSCFLSSQWHNTSRGMFAGSCIGVICLVICLEFLRRVGREYDAFIVRRAHLRRQYLSATASSQGLTRATDADASADASAEDSPNSTRGVEGAAFKNTGQTVCSAFEDKTPVRPTLIEQLVRALLHMLQFAVAYFVMLLAMYFNGYIIICIFIGAFLGSFIFSWEPLNLQKENDATAVTKCCG</sequence>
<keyword evidence="5 6" id="KW-0472">Membrane</keyword>
<dbReference type="GO" id="GO:0005375">
    <property type="term" value="F:copper ion transmembrane transporter activity"/>
    <property type="evidence" value="ECO:0007669"/>
    <property type="project" value="UniProtKB-UniRule"/>
</dbReference>
<dbReference type="Pfam" id="PF04145">
    <property type="entry name" value="Ctr"/>
    <property type="match status" value="1"/>
</dbReference>
<name>A0A8H4GPJ3_9EURO</name>
<evidence type="ECO:0000256" key="4">
    <source>
        <dbReference type="ARBA" id="ARBA00022989"/>
    </source>
</evidence>
<evidence type="ECO:0000256" key="1">
    <source>
        <dbReference type="ARBA" id="ARBA00004141"/>
    </source>
</evidence>
<gene>
    <name evidence="8" type="ORF">CNMCM6805_005694</name>
</gene>
<evidence type="ECO:0000313" key="9">
    <source>
        <dbReference type="Proteomes" id="UP000653565"/>
    </source>
</evidence>
<keyword evidence="6" id="KW-0186">Copper</keyword>
<comment type="caution">
    <text evidence="8">The sequence shown here is derived from an EMBL/GenBank/DDBJ whole genome shotgun (WGS) entry which is preliminary data.</text>
</comment>
<proteinExistence type="inferred from homology"/>
<reference evidence="8" key="1">
    <citation type="journal article" date="2020" name="bioRxiv">
        <title>Genomic and phenotypic heterogeneity of clinical isolates of the human pathogens Aspergillus fumigatus, Aspergillus lentulus and Aspergillus fumigatiaffinis.</title>
        <authorList>
            <person name="dos Santos R.A.C."/>
            <person name="Steenwyk J.L."/>
            <person name="Rivero-Menendez O."/>
            <person name="Mead M.E."/>
            <person name="Silva L.P."/>
            <person name="Bastos R.W."/>
            <person name="Alastruey-Izquierdo A."/>
            <person name="Goldman G.H."/>
            <person name="Rokas A."/>
        </authorList>
    </citation>
    <scope>NUCLEOTIDE SEQUENCE</scope>
    <source>
        <strain evidence="8">CNM-CM6805</strain>
    </source>
</reference>
<keyword evidence="6" id="KW-0406">Ion transport</keyword>
<accession>A0A8H4GPJ3</accession>
<evidence type="ECO:0000256" key="2">
    <source>
        <dbReference type="ARBA" id="ARBA00006921"/>
    </source>
</evidence>
<feature type="region of interest" description="Disordered" evidence="7">
    <location>
        <begin position="136"/>
        <end position="159"/>
    </location>
</feature>
<dbReference type="Proteomes" id="UP000653565">
    <property type="component" value="Unassembled WGS sequence"/>
</dbReference>
<dbReference type="PANTHER" id="PTHR12483">
    <property type="entry name" value="SOLUTE CARRIER FAMILY 31 COPPER TRANSPORTERS"/>
    <property type="match status" value="1"/>
</dbReference>
<keyword evidence="6" id="KW-0187">Copper transport</keyword>
<feature type="transmembrane region" description="Helical" evidence="6">
    <location>
        <begin position="84"/>
        <end position="103"/>
    </location>
</feature>
<evidence type="ECO:0000256" key="3">
    <source>
        <dbReference type="ARBA" id="ARBA00022692"/>
    </source>
</evidence>
<organism evidence="8 9">
    <name type="scientific">Aspergillus fumigatiaffinis</name>
    <dbReference type="NCBI Taxonomy" id="340414"/>
    <lineage>
        <taxon>Eukaryota</taxon>
        <taxon>Fungi</taxon>
        <taxon>Dikarya</taxon>
        <taxon>Ascomycota</taxon>
        <taxon>Pezizomycotina</taxon>
        <taxon>Eurotiomycetes</taxon>
        <taxon>Eurotiomycetidae</taxon>
        <taxon>Eurotiales</taxon>
        <taxon>Aspergillaceae</taxon>
        <taxon>Aspergillus</taxon>
        <taxon>Aspergillus subgen. Fumigati</taxon>
    </lineage>
</organism>
<comment type="similarity">
    <text evidence="2 6">Belongs to the copper transporter (Ctr) (TC 1.A.56) family. SLC31A subfamily.</text>
</comment>
<protein>
    <recommendedName>
        <fullName evidence="6">Copper transport protein</fullName>
    </recommendedName>
</protein>
<evidence type="ECO:0000256" key="7">
    <source>
        <dbReference type="SAM" id="MobiDB-lite"/>
    </source>
</evidence>
<dbReference type="EMBL" id="JAAAPX010000314">
    <property type="protein sequence ID" value="KAF4225918.1"/>
    <property type="molecule type" value="Genomic_DNA"/>
</dbReference>
<dbReference type="AlphaFoldDB" id="A0A8H4GPJ3"/>
<dbReference type="PANTHER" id="PTHR12483:SF73">
    <property type="entry name" value="COPPER TRANSPORT PROTEIN CTR3"/>
    <property type="match status" value="1"/>
</dbReference>
<evidence type="ECO:0000313" key="8">
    <source>
        <dbReference type="EMBL" id="KAF4225918.1"/>
    </source>
</evidence>
<evidence type="ECO:0000256" key="5">
    <source>
        <dbReference type="ARBA" id="ARBA00023136"/>
    </source>
</evidence>
<reference evidence="8" key="2">
    <citation type="submission" date="2020-04" db="EMBL/GenBank/DDBJ databases">
        <authorList>
            <person name="Santos R.A.C."/>
            <person name="Steenwyk J.L."/>
            <person name="Rivero-Menendez O."/>
            <person name="Mead M.E."/>
            <person name="Silva L.P."/>
            <person name="Bastos R.W."/>
            <person name="Alastruey-Izquierdo A."/>
            <person name="Goldman G.H."/>
            <person name="Rokas A."/>
        </authorList>
    </citation>
    <scope>NUCLEOTIDE SEQUENCE</scope>
    <source>
        <strain evidence="8">CNM-CM6805</strain>
    </source>
</reference>
<keyword evidence="3 6" id="KW-0812">Transmembrane</keyword>
<dbReference type="InterPro" id="IPR007274">
    <property type="entry name" value="Cop_transporter"/>
</dbReference>
<feature type="transmembrane region" description="Helical" evidence="6">
    <location>
        <begin position="214"/>
        <end position="232"/>
    </location>
</feature>